<dbReference type="GO" id="GO:0006825">
    <property type="term" value="P:copper ion transport"/>
    <property type="evidence" value="ECO:0007669"/>
    <property type="project" value="UniProtKB-KW"/>
</dbReference>
<evidence type="ECO:0000313" key="13">
    <source>
        <dbReference type="Ensembl" id="ENSSSUP00005015495.1"/>
    </source>
</evidence>
<protein>
    <recommendedName>
        <fullName evidence="9">Copper transport protein ATOX1</fullName>
    </recommendedName>
    <alternativeName>
        <fullName evidence="10">Metal transport protein ATX1</fullName>
    </alternativeName>
</protein>
<dbReference type="PANTHER" id="PTHR46365">
    <property type="entry name" value="COPPER TRANSPORT PROTEIN ATOX1"/>
    <property type="match status" value="1"/>
</dbReference>
<reference evidence="13 14" key="1">
    <citation type="submission" date="2019-05" db="EMBL/GenBank/DDBJ databases">
        <title>A Chromosome-scale Meerkat (S. suricatta) Genome Assembly.</title>
        <authorList>
            <person name="Dudchenko O."/>
            <person name="Lieberman Aiden E."/>
            <person name="Tung J."/>
            <person name="Barreiro L.B."/>
            <person name="Clutton-Brock T.H."/>
        </authorList>
    </citation>
    <scope>NUCLEOTIDE SEQUENCE [LARGE SCALE GENOMIC DNA]</scope>
</reference>
<dbReference type="OMA" id="SIDMACE"/>
<evidence type="ECO:0000256" key="10">
    <source>
        <dbReference type="ARBA" id="ARBA00043201"/>
    </source>
</evidence>
<comment type="function">
    <text evidence="7">Binds and deliver cytosolic copper to the copper ATPase proteins. May be important in cellular antioxidant defense.</text>
</comment>
<keyword evidence="1" id="KW-0813">Transport</keyword>
<keyword evidence="2" id="KW-0479">Metal-binding</keyword>
<dbReference type="GO" id="GO:0046872">
    <property type="term" value="F:metal ion binding"/>
    <property type="evidence" value="ECO:0007669"/>
    <property type="project" value="UniProtKB-KW"/>
</dbReference>
<keyword evidence="5" id="KW-0406">Ion transport</keyword>
<keyword evidence="3" id="KW-0187">Copper transport</keyword>
<evidence type="ECO:0000259" key="12">
    <source>
        <dbReference type="Pfam" id="PF00403"/>
    </source>
</evidence>
<dbReference type="Gene3D" id="3.30.70.100">
    <property type="match status" value="1"/>
</dbReference>
<dbReference type="AlphaFoldDB" id="A0A673U1L2"/>
<dbReference type="GO" id="GO:0005829">
    <property type="term" value="C:cytosol"/>
    <property type="evidence" value="ECO:0007669"/>
    <property type="project" value="TreeGrafter"/>
</dbReference>
<dbReference type="Ensembl" id="ENSSSUT00005017684.1">
    <property type="protein sequence ID" value="ENSSSUP00005015495.1"/>
    <property type="gene ID" value="ENSSSUG00005010004.1"/>
</dbReference>
<keyword evidence="14" id="KW-1185">Reference proteome</keyword>
<accession>A0A673U1L2</accession>
<dbReference type="InterPro" id="IPR036163">
    <property type="entry name" value="HMA_dom_sf"/>
</dbReference>
<keyword evidence="4" id="KW-0186">Copper</keyword>
<reference evidence="13" key="3">
    <citation type="submission" date="2025-09" db="UniProtKB">
        <authorList>
            <consortium name="Ensembl"/>
        </authorList>
    </citation>
    <scope>IDENTIFICATION</scope>
</reference>
<dbReference type="GO" id="GO:0016531">
    <property type="term" value="F:copper chaperone activity"/>
    <property type="evidence" value="ECO:0007669"/>
    <property type="project" value="TreeGrafter"/>
</dbReference>
<dbReference type="InterPro" id="IPR051881">
    <property type="entry name" value="Copper_transport_ATOX1-like"/>
</dbReference>
<evidence type="ECO:0000256" key="1">
    <source>
        <dbReference type="ARBA" id="ARBA00022448"/>
    </source>
</evidence>
<evidence type="ECO:0000256" key="4">
    <source>
        <dbReference type="ARBA" id="ARBA00023008"/>
    </source>
</evidence>
<dbReference type="Pfam" id="PF00403">
    <property type="entry name" value="HMA"/>
    <property type="match status" value="1"/>
</dbReference>
<reference evidence="13" key="2">
    <citation type="submission" date="2025-08" db="UniProtKB">
        <authorList>
            <consortium name="Ensembl"/>
        </authorList>
    </citation>
    <scope>IDENTIFICATION</scope>
</reference>
<comment type="similarity">
    <text evidence="8">Belongs to the ATX1 family.</text>
</comment>
<dbReference type="InterPro" id="IPR006121">
    <property type="entry name" value="HMA_dom"/>
</dbReference>
<sequence length="67" mass="7401">HLRQSPGVHEFSVDMTSEGCSKAVSRVLNKLGRVEFDTDLINKKVGINSECSVNTLLETLVKNTKKV</sequence>
<dbReference type="SUPFAM" id="SSF55008">
    <property type="entry name" value="HMA, heavy metal-associated domain"/>
    <property type="match status" value="1"/>
</dbReference>
<organism evidence="13 14">
    <name type="scientific">Suricata suricatta</name>
    <name type="common">Meerkat</name>
    <dbReference type="NCBI Taxonomy" id="37032"/>
    <lineage>
        <taxon>Eukaryota</taxon>
        <taxon>Metazoa</taxon>
        <taxon>Chordata</taxon>
        <taxon>Craniata</taxon>
        <taxon>Vertebrata</taxon>
        <taxon>Euteleostomi</taxon>
        <taxon>Mammalia</taxon>
        <taxon>Eutheria</taxon>
        <taxon>Laurasiatheria</taxon>
        <taxon>Carnivora</taxon>
        <taxon>Feliformia</taxon>
        <taxon>Herpestidae</taxon>
        <taxon>Suricata</taxon>
    </lineage>
</organism>
<evidence type="ECO:0000256" key="5">
    <source>
        <dbReference type="ARBA" id="ARBA00023065"/>
    </source>
</evidence>
<proteinExistence type="inferred from homology"/>
<dbReference type="Proteomes" id="UP000472268">
    <property type="component" value="Chromosome 11"/>
</dbReference>
<dbReference type="PANTHER" id="PTHR46365:SF1">
    <property type="entry name" value="COPPER TRANSPORT PROTEIN ATOX1"/>
    <property type="match status" value="1"/>
</dbReference>
<evidence type="ECO:0000256" key="3">
    <source>
        <dbReference type="ARBA" id="ARBA00022796"/>
    </source>
</evidence>
<evidence type="ECO:0000256" key="11">
    <source>
        <dbReference type="ARBA" id="ARBA00046351"/>
    </source>
</evidence>
<keyword evidence="6" id="KW-0143">Chaperone</keyword>
<evidence type="ECO:0000256" key="2">
    <source>
        <dbReference type="ARBA" id="ARBA00022723"/>
    </source>
</evidence>
<feature type="domain" description="HMA" evidence="12">
    <location>
        <begin position="11"/>
        <end position="63"/>
    </location>
</feature>
<evidence type="ECO:0000256" key="6">
    <source>
        <dbReference type="ARBA" id="ARBA00023186"/>
    </source>
</evidence>
<name>A0A673U1L2_SURSU</name>
<evidence type="ECO:0000256" key="7">
    <source>
        <dbReference type="ARBA" id="ARBA00037651"/>
    </source>
</evidence>
<comment type="subunit">
    <text evidence="11">Homodimer. Interacts with ATP7B. Interacts with ATP7A. Interacts (via dimer form) with SLC31A1 (via C-terminal domain); this interaction improves ATOX1 stability and controls intracellular Cu(I) levels.</text>
</comment>
<evidence type="ECO:0000313" key="14">
    <source>
        <dbReference type="Proteomes" id="UP000472268"/>
    </source>
</evidence>
<evidence type="ECO:0000256" key="8">
    <source>
        <dbReference type="ARBA" id="ARBA00038171"/>
    </source>
</evidence>
<evidence type="ECO:0000256" key="9">
    <source>
        <dbReference type="ARBA" id="ARBA00040962"/>
    </source>
</evidence>